<proteinExistence type="predicted"/>
<keyword evidence="3" id="KW-1185">Reference proteome</keyword>
<feature type="transmembrane region" description="Helical" evidence="1">
    <location>
        <begin position="53"/>
        <end position="71"/>
    </location>
</feature>
<feature type="transmembrane region" description="Helical" evidence="1">
    <location>
        <begin position="150"/>
        <end position="169"/>
    </location>
</feature>
<feature type="transmembrane region" description="Helical" evidence="1">
    <location>
        <begin position="78"/>
        <end position="99"/>
    </location>
</feature>
<dbReference type="Proteomes" id="UP000612585">
    <property type="component" value="Unassembled WGS sequence"/>
</dbReference>
<organism evidence="2 3">
    <name type="scientific">Virgisporangium aurantiacum</name>
    <dbReference type="NCBI Taxonomy" id="175570"/>
    <lineage>
        <taxon>Bacteria</taxon>
        <taxon>Bacillati</taxon>
        <taxon>Actinomycetota</taxon>
        <taxon>Actinomycetes</taxon>
        <taxon>Micromonosporales</taxon>
        <taxon>Micromonosporaceae</taxon>
        <taxon>Virgisporangium</taxon>
    </lineage>
</organism>
<name>A0A8J3ZC63_9ACTN</name>
<feature type="transmembrane region" description="Helical" evidence="1">
    <location>
        <begin position="232"/>
        <end position="254"/>
    </location>
</feature>
<comment type="caution">
    <text evidence="2">The sequence shown here is derived from an EMBL/GenBank/DDBJ whole genome shotgun (WGS) entry which is preliminary data.</text>
</comment>
<evidence type="ECO:0000313" key="2">
    <source>
        <dbReference type="EMBL" id="GIJ60232.1"/>
    </source>
</evidence>
<evidence type="ECO:0000256" key="1">
    <source>
        <dbReference type="SAM" id="Phobius"/>
    </source>
</evidence>
<keyword evidence="1" id="KW-0812">Transmembrane</keyword>
<dbReference type="RefSeq" id="WP_204004216.1">
    <property type="nucleotide sequence ID" value="NZ_BOPG01000050.1"/>
</dbReference>
<feature type="transmembrane region" description="Helical" evidence="1">
    <location>
        <begin position="201"/>
        <end position="220"/>
    </location>
</feature>
<evidence type="ECO:0000313" key="3">
    <source>
        <dbReference type="Proteomes" id="UP000612585"/>
    </source>
</evidence>
<feature type="transmembrane region" description="Helical" evidence="1">
    <location>
        <begin position="119"/>
        <end position="143"/>
    </location>
</feature>
<protein>
    <submittedName>
        <fullName evidence="2">Uncharacterized protein</fullName>
    </submittedName>
</protein>
<sequence>MVGTVWRAVRPQNGFQRLLWWAGTLLLASGAVHLVVALVDGGSWWGPVSWRKPVVFGLSMGLLLWSMVWALRRQAQRWWVTVPAGLVGASLVLEVALITMQRWRGVPSHFNAATAFDSAVWSVIGMTIIVLTLGVLWSLVASLVRFRGSAATRIAVVAGFAAVLVAGAIGKDMAAIGEAAVDATGRVPDDILFGAAGSAKLAHAVGLHAIQVLGVLAILLDAGRLRARAAAWAMAVATTGYAAAFGAVTATAYAGWAPHDPTPAMAVLLVGGAVAVAVVGVVALWAVPSRVASGDADRDLERELGEAADAPVPAVARRAEA</sequence>
<reference evidence="2" key="1">
    <citation type="submission" date="2021-01" db="EMBL/GenBank/DDBJ databases">
        <title>Whole genome shotgun sequence of Virgisporangium aurantiacum NBRC 16421.</title>
        <authorList>
            <person name="Komaki H."/>
            <person name="Tamura T."/>
        </authorList>
    </citation>
    <scope>NUCLEOTIDE SEQUENCE</scope>
    <source>
        <strain evidence="2">NBRC 16421</strain>
    </source>
</reference>
<accession>A0A8J3ZC63</accession>
<gene>
    <name evidence="2" type="ORF">Vau01_077480</name>
</gene>
<keyword evidence="1" id="KW-0472">Membrane</keyword>
<keyword evidence="1" id="KW-1133">Transmembrane helix</keyword>
<dbReference type="EMBL" id="BOPG01000050">
    <property type="protein sequence ID" value="GIJ60232.1"/>
    <property type="molecule type" value="Genomic_DNA"/>
</dbReference>
<feature type="transmembrane region" description="Helical" evidence="1">
    <location>
        <begin position="266"/>
        <end position="287"/>
    </location>
</feature>
<dbReference type="AlphaFoldDB" id="A0A8J3ZC63"/>